<gene>
    <name evidence="1" type="ORF">KP79_PYT06987</name>
</gene>
<dbReference type="Gene3D" id="1.10.1170.10">
    <property type="entry name" value="Inhibitor Of Apoptosis Protein (2mihbC-IAP-1), Chain A"/>
    <property type="match status" value="1"/>
</dbReference>
<organism evidence="1 2">
    <name type="scientific">Mizuhopecten yessoensis</name>
    <name type="common">Japanese scallop</name>
    <name type="synonym">Patinopecten yessoensis</name>
    <dbReference type="NCBI Taxonomy" id="6573"/>
    <lineage>
        <taxon>Eukaryota</taxon>
        <taxon>Metazoa</taxon>
        <taxon>Spiralia</taxon>
        <taxon>Lophotrochozoa</taxon>
        <taxon>Mollusca</taxon>
        <taxon>Bivalvia</taxon>
        <taxon>Autobranchia</taxon>
        <taxon>Pteriomorphia</taxon>
        <taxon>Pectinida</taxon>
        <taxon>Pectinoidea</taxon>
        <taxon>Pectinidae</taxon>
        <taxon>Mizuhopecten</taxon>
    </lineage>
</organism>
<dbReference type="InterPro" id="IPR001370">
    <property type="entry name" value="BIR_rpt"/>
</dbReference>
<keyword evidence="2" id="KW-1185">Reference proteome</keyword>
<dbReference type="Proteomes" id="UP000242188">
    <property type="component" value="Unassembled WGS sequence"/>
</dbReference>
<dbReference type="AlphaFoldDB" id="A0A210QWN9"/>
<sequence>MTPSSMSDVKSSLTRVLNVGVKASDNDTPERMPVTLTQGVGETIPTLDSKWNCVNENGRLRVTDAGYAKMCLDYRNEMTVSLRYSNLELRMETFNNDMNFRQLAEAGFYKNGQGLACFCCPFEPRIECLLTDPVEPMRVHTRWSPQCPFVRRRENEDVLRAVKQEVLTMEQRHDMTGIHPWRRTTFDINDVIEIMESGYEPSRIMEATKQFFLRTGEFPNVENLRREMND</sequence>
<proteinExistence type="predicted"/>
<evidence type="ECO:0000313" key="1">
    <source>
        <dbReference type="EMBL" id="OWF53170.1"/>
    </source>
</evidence>
<dbReference type="SUPFAM" id="SSF57924">
    <property type="entry name" value="Inhibitor of apoptosis (IAP) repeat"/>
    <property type="match status" value="1"/>
</dbReference>
<dbReference type="SMART" id="SM00238">
    <property type="entry name" value="BIR"/>
    <property type="match status" value="1"/>
</dbReference>
<comment type="caution">
    <text evidence="1">The sequence shown here is derived from an EMBL/GenBank/DDBJ whole genome shotgun (WGS) entry which is preliminary data.</text>
</comment>
<accession>A0A210QWN9</accession>
<dbReference type="EMBL" id="NEDP02001496">
    <property type="protein sequence ID" value="OWF53170.1"/>
    <property type="molecule type" value="Genomic_DNA"/>
</dbReference>
<dbReference type="PROSITE" id="PS50143">
    <property type="entry name" value="BIR_REPEAT_2"/>
    <property type="match status" value="1"/>
</dbReference>
<dbReference type="Pfam" id="PF00653">
    <property type="entry name" value="BIR"/>
    <property type="match status" value="1"/>
</dbReference>
<evidence type="ECO:0000313" key="2">
    <source>
        <dbReference type="Proteomes" id="UP000242188"/>
    </source>
</evidence>
<reference evidence="1 2" key="1">
    <citation type="journal article" date="2017" name="Nat. Ecol. Evol.">
        <title>Scallop genome provides insights into evolution of bilaterian karyotype and development.</title>
        <authorList>
            <person name="Wang S."/>
            <person name="Zhang J."/>
            <person name="Jiao W."/>
            <person name="Li J."/>
            <person name="Xun X."/>
            <person name="Sun Y."/>
            <person name="Guo X."/>
            <person name="Huan P."/>
            <person name="Dong B."/>
            <person name="Zhang L."/>
            <person name="Hu X."/>
            <person name="Sun X."/>
            <person name="Wang J."/>
            <person name="Zhao C."/>
            <person name="Wang Y."/>
            <person name="Wang D."/>
            <person name="Huang X."/>
            <person name="Wang R."/>
            <person name="Lv J."/>
            <person name="Li Y."/>
            <person name="Zhang Z."/>
            <person name="Liu B."/>
            <person name="Lu W."/>
            <person name="Hui Y."/>
            <person name="Liang J."/>
            <person name="Zhou Z."/>
            <person name="Hou R."/>
            <person name="Li X."/>
            <person name="Liu Y."/>
            <person name="Li H."/>
            <person name="Ning X."/>
            <person name="Lin Y."/>
            <person name="Zhao L."/>
            <person name="Xing Q."/>
            <person name="Dou J."/>
            <person name="Li Y."/>
            <person name="Mao J."/>
            <person name="Guo H."/>
            <person name="Dou H."/>
            <person name="Li T."/>
            <person name="Mu C."/>
            <person name="Jiang W."/>
            <person name="Fu Q."/>
            <person name="Fu X."/>
            <person name="Miao Y."/>
            <person name="Liu J."/>
            <person name="Yu Q."/>
            <person name="Li R."/>
            <person name="Liao H."/>
            <person name="Li X."/>
            <person name="Kong Y."/>
            <person name="Jiang Z."/>
            <person name="Chourrout D."/>
            <person name="Li R."/>
            <person name="Bao Z."/>
        </authorList>
    </citation>
    <scope>NUCLEOTIDE SEQUENCE [LARGE SCALE GENOMIC DNA]</scope>
    <source>
        <strain evidence="1 2">PY_sf001</strain>
    </source>
</reference>
<dbReference type="OrthoDB" id="6499534at2759"/>
<protein>
    <submittedName>
        <fullName evidence="1">Uncharacterized protein</fullName>
    </submittedName>
</protein>
<name>A0A210QWN9_MIZYE</name>